<organism evidence="1 2">
    <name type="scientific">Aphanomyces euteiches</name>
    <dbReference type="NCBI Taxonomy" id="100861"/>
    <lineage>
        <taxon>Eukaryota</taxon>
        <taxon>Sar</taxon>
        <taxon>Stramenopiles</taxon>
        <taxon>Oomycota</taxon>
        <taxon>Saprolegniomycetes</taxon>
        <taxon>Saprolegniales</taxon>
        <taxon>Verrucalvaceae</taxon>
        <taxon>Aphanomyces</taxon>
    </lineage>
</organism>
<dbReference type="EMBL" id="VJMJ01000143">
    <property type="protein sequence ID" value="KAF0731442.1"/>
    <property type="molecule type" value="Genomic_DNA"/>
</dbReference>
<reference evidence="1 2" key="1">
    <citation type="submission" date="2019-07" db="EMBL/GenBank/DDBJ databases">
        <title>Genomics analysis of Aphanomyces spp. identifies a new class of oomycete effector associated with host adaptation.</title>
        <authorList>
            <person name="Gaulin E."/>
        </authorList>
    </citation>
    <scope>NUCLEOTIDE SEQUENCE [LARGE SCALE GENOMIC DNA]</scope>
    <source>
        <strain evidence="1 2">ATCC 201684</strain>
    </source>
</reference>
<dbReference type="InterPro" id="IPR036770">
    <property type="entry name" value="Ankyrin_rpt-contain_sf"/>
</dbReference>
<keyword evidence="2" id="KW-1185">Reference proteome</keyword>
<accession>A0A6G0WV68</accession>
<sequence>MQQVWEMTALMRLIVAFQPGYPERLWPFAKYARQYKLHVEMDLTQRTHLFLENMAALDDVFGPYLETPLRPQPVDLLLSNFPELARNIFCYAIWAGHLELLGFILPRVNNTYHSATEMAAFHGQIDVLNNLEEHNLASYSSQTLHWACREGHLKCVEFLHQRVIHGDTIAMDAAAVNGHFEIVKFLHTYRSEGCTANAMDSAAESGHLDIVKFLHLHRSEGCTTAALDMAAANGHLDIVKFLHSNRTDGATTTAMTLACCNGHLDVVKFLFEHRSEGCTSRALNGAREEKHWQVEEFLLQHANKLHIDVSETVSSRCSCRPVKVLSDYLLI</sequence>
<dbReference type="VEuPathDB" id="FungiDB:AeMF1_004010"/>
<dbReference type="PANTHER" id="PTHR46586">
    <property type="entry name" value="ANKYRIN REPEAT-CONTAINING PROTEIN"/>
    <property type="match status" value="1"/>
</dbReference>
<proteinExistence type="predicted"/>
<gene>
    <name evidence="1" type="ORF">Ae201684_011343</name>
</gene>
<dbReference type="Gene3D" id="1.25.40.20">
    <property type="entry name" value="Ankyrin repeat-containing domain"/>
    <property type="match status" value="2"/>
</dbReference>
<evidence type="ECO:0000313" key="2">
    <source>
        <dbReference type="Proteomes" id="UP000481153"/>
    </source>
</evidence>
<evidence type="ECO:0000313" key="1">
    <source>
        <dbReference type="EMBL" id="KAF0731442.1"/>
    </source>
</evidence>
<dbReference type="InterPro" id="IPR052050">
    <property type="entry name" value="SecEffector_AnkRepeat"/>
</dbReference>
<dbReference type="SMART" id="SM00248">
    <property type="entry name" value="ANK"/>
    <property type="match status" value="4"/>
</dbReference>
<dbReference type="Proteomes" id="UP000481153">
    <property type="component" value="Unassembled WGS sequence"/>
</dbReference>
<dbReference type="Pfam" id="PF12796">
    <property type="entry name" value="Ank_2"/>
    <property type="match status" value="1"/>
</dbReference>
<dbReference type="InterPro" id="IPR002110">
    <property type="entry name" value="Ankyrin_rpt"/>
</dbReference>
<comment type="caution">
    <text evidence="1">The sequence shown here is derived from an EMBL/GenBank/DDBJ whole genome shotgun (WGS) entry which is preliminary data.</text>
</comment>
<dbReference type="AlphaFoldDB" id="A0A6G0WV68"/>
<dbReference type="Pfam" id="PF13637">
    <property type="entry name" value="Ank_4"/>
    <property type="match status" value="1"/>
</dbReference>
<protein>
    <submittedName>
        <fullName evidence="1">Uncharacterized protein</fullName>
    </submittedName>
</protein>
<dbReference type="PANTHER" id="PTHR46586:SF3">
    <property type="entry name" value="ANKYRIN REPEAT-CONTAINING PROTEIN"/>
    <property type="match status" value="1"/>
</dbReference>
<name>A0A6G0WV68_9STRA</name>
<dbReference type="SUPFAM" id="SSF48403">
    <property type="entry name" value="Ankyrin repeat"/>
    <property type="match status" value="1"/>
</dbReference>